<keyword evidence="3" id="KW-0067">ATP-binding</keyword>
<organism evidence="5 6">
    <name type="scientific">Pseudoalteromonas aurantia 208</name>
    <dbReference type="NCBI Taxonomy" id="1314867"/>
    <lineage>
        <taxon>Bacteria</taxon>
        <taxon>Pseudomonadati</taxon>
        <taxon>Pseudomonadota</taxon>
        <taxon>Gammaproteobacteria</taxon>
        <taxon>Alteromonadales</taxon>
        <taxon>Pseudoalteromonadaceae</taxon>
        <taxon>Pseudoalteromonas</taxon>
    </lineage>
</organism>
<dbReference type="Gene3D" id="2.40.100.10">
    <property type="entry name" value="Cyclophilin-like"/>
    <property type="match status" value="1"/>
</dbReference>
<dbReference type="Proteomes" id="UP000615755">
    <property type="component" value="Unassembled WGS sequence"/>
</dbReference>
<evidence type="ECO:0000259" key="4">
    <source>
        <dbReference type="SMART" id="SM00796"/>
    </source>
</evidence>
<dbReference type="PANTHER" id="PTHR34698">
    <property type="entry name" value="5-OXOPROLINASE SUBUNIT B"/>
    <property type="match status" value="1"/>
</dbReference>
<dbReference type="RefSeq" id="WP_192507724.1">
    <property type="nucleotide sequence ID" value="NZ_AQGV01000012.1"/>
</dbReference>
<proteinExistence type="predicted"/>
<feature type="domain" description="Carboxyltransferase" evidence="4">
    <location>
        <begin position="4"/>
        <end position="202"/>
    </location>
</feature>
<keyword evidence="2" id="KW-0378">Hydrolase</keyword>
<dbReference type="SMART" id="SM00796">
    <property type="entry name" value="AHS1"/>
    <property type="match status" value="1"/>
</dbReference>
<accession>A0ABR9EBS0</accession>
<keyword evidence="6" id="KW-1185">Reference proteome</keyword>
<evidence type="ECO:0000256" key="3">
    <source>
        <dbReference type="ARBA" id="ARBA00022840"/>
    </source>
</evidence>
<dbReference type="EMBL" id="AQGV01000012">
    <property type="protein sequence ID" value="MBE0368445.1"/>
    <property type="molecule type" value="Genomic_DNA"/>
</dbReference>
<evidence type="ECO:0000313" key="6">
    <source>
        <dbReference type="Proteomes" id="UP000615755"/>
    </source>
</evidence>
<gene>
    <name evidence="5" type="ORF">PAUR_a2049</name>
</gene>
<evidence type="ECO:0000256" key="1">
    <source>
        <dbReference type="ARBA" id="ARBA00022741"/>
    </source>
</evidence>
<dbReference type="SUPFAM" id="SSF50891">
    <property type="entry name" value="Cyclophilin-like"/>
    <property type="match status" value="1"/>
</dbReference>
<name>A0ABR9EBS0_9GAMM</name>
<dbReference type="InterPro" id="IPR003833">
    <property type="entry name" value="CT_C_D"/>
</dbReference>
<sequence>MTDKHCYLLGEHTIVFTLTTQNPARNAQRRLFALTAKLLQSDAFFEVVPAKASVTVYLKNPQDHPFWIAKINALWDECEVTSDTPTTHTLTVKYGRNFGPDLTALANTLQITEKQIVELHSSILYQVEFIGFLPGFAYLGTLPKALQLPRKETPRTHVPKGSVAIAQELTAVYPSASPGGWHLLGQCDTPLFDPLRAQPSVLMPGDQVKFMPSKEGLC</sequence>
<evidence type="ECO:0000256" key="2">
    <source>
        <dbReference type="ARBA" id="ARBA00022801"/>
    </source>
</evidence>
<dbReference type="InterPro" id="IPR010016">
    <property type="entry name" value="PxpB"/>
</dbReference>
<dbReference type="NCBIfam" id="TIGR00370">
    <property type="entry name" value="5-oxoprolinase subunit PxpB"/>
    <property type="match status" value="1"/>
</dbReference>
<reference evidence="5 6" key="1">
    <citation type="submission" date="2015-03" db="EMBL/GenBank/DDBJ databases">
        <title>Genome sequence of Pseudoalteromonas aurantia.</title>
        <authorList>
            <person name="Xie B.-B."/>
            <person name="Rong J.-C."/>
            <person name="Qin Q.-L."/>
            <person name="Zhang Y.-Z."/>
        </authorList>
    </citation>
    <scope>NUCLEOTIDE SEQUENCE [LARGE SCALE GENOMIC DNA]</scope>
    <source>
        <strain evidence="5 6">208</strain>
    </source>
</reference>
<dbReference type="InterPro" id="IPR029000">
    <property type="entry name" value="Cyclophilin-like_dom_sf"/>
</dbReference>
<dbReference type="PANTHER" id="PTHR34698:SF2">
    <property type="entry name" value="5-OXOPROLINASE SUBUNIT B"/>
    <property type="match status" value="1"/>
</dbReference>
<protein>
    <recommendedName>
        <fullName evidence="4">Carboxyltransferase domain-containing protein</fullName>
    </recommendedName>
</protein>
<keyword evidence="1" id="KW-0547">Nucleotide-binding</keyword>
<evidence type="ECO:0000313" key="5">
    <source>
        <dbReference type="EMBL" id="MBE0368445.1"/>
    </source>
</evidence>
<comment type="caution">
    <text evidence="5">The sequence shown here is derived from an EMBL/GenBank/DDBJ whole genome shotgun (WGS) entry which is preliminary data.</text>
</comment>
<dbReference type="Pfam" id="PF02682">
    <property type="entry name" value="CT_C_D"/>
    <property type="match status" value="1"/>
</dbReference>